<dbReference type="AlphaFoldDB" id="A0A4Y2U717"/>
<dbReference type="Proteomes" id="UP000499080">
    <property type="component" value="Unassembled WGS sequence"/>
</dbReference>
<reference evidence="1 2" key="1">
    <citation type="journal article" date="2019" name="Sci. Rep.">
        <title>Orb-weaving spider Araneus ventricosus genome elucidates the spidroin gene catalogue.</title>
        <authorList>
            <person name="Kono N."/>
            <person name="Nakamura H."/>
            <person name="Ohtoshi R."/>
            <person name="Moran D.A.P."/>
            <person name="Shinohara A."/>
            <person name="Yoshida Y."/>
            <person name="Fujiwara M."/>
            <person name="Mori M."/>
            <person name="Tomita M."/>
            <person name="Arakawa K."/>
        </authorList>
    </citation>
    <scope>NUCLEOTIDE SEQUENCE [LARGE SCALE GENOMIC DNA]</scope>
</reference>
<name>A0A4Y2U717_ARAVE</name>
<comment type="caution">
    <text evidence="1">The sequence shown here is derived from an EMBL/GenBank/DDBJ whole genome shotgun (WGS) entry which is preliminary data.</text>
</comment>
<accession>A0A4Y2U717</accession>
<organism evidence="1 2">
    <name type="scientific">Araneus ventricosus</name>
    <name type="common">Orbweaver spider</name>
    <name type="synonym">Epeira ventricosa</name>
    <dbReference type="NCBI Taxonomy" id="182803"/>
    <lineage>
        <taxon>Eukaryota</taxon>
        <taxon>Metazoa</taxon>
        <taxon>Ecdysozoa</taxon>
        <taxon>Arthropoda</taxon>
        <taxon>Chelicerata</taxon>
        <taxon>Arachnida</taxon>
        <taxon>Araneae</taxon>
        <taxon>Araneomorphae</taxon>
        <taxon>Entelegynae</taxon>
        <taxon>Araneoidea</taxon>
        <taxon>Araneidae</taxon>
        <taxon>Araneus</taxon>
    </lineage>
</organism>
<dbReference type="EMBL" id="BGPR01034280">
    <property type="protein sequence ID" value="GBO08588.1"/>
    <property type="molecule type" value="Genomic_DNA"/>
</dbReference>
<evidence type="ECO:0000313" key="1">
    <source>
        <dbReference type="EMBL" id="GBO08588.1"/>
    </source>
</evidence>
<evidence type="ECO:0000313" key="2">
    <source>
        <dbReference type="Proteomes" id="UP000499080"/>
    </source>
</evidence>
<gene>
    <name evidence="1" type="ORF">AVEN_244024_1</name>
</gene>
<keyword evidence="2" id="KW-1185">Reference proteome</keyword>
<proteinExistence type="predicted"/>
<sequence length="134" mass="15311">MATLNRADTRMKLAGSDDDVLFVMEEHKDDLDKEKIYYYYMPSSTWKSGERAEPMMKELYEIARKRLGKDSVPGLYRLNGEPYIGNYGQASSTTNNPTVSFDIFFNSSTNDVNPVEAKRLNLMIPLLRKSNLIG</sequence>
<protein>
    <submittedName>
        <fullName evidence="1">Uncharacterized protein</fullName>
    </submittedName>
</protein>